<sequence>MEVLVSGNGKRLISSGTFNYEHEDTSNDEGLKIVYNDLNLFIKIQNVPDTKSSGDSLRANVNGNNVTFFYECKDYNLTFRNPTGMIKPIEVAMTDGR</sequence>
<reference evidence="1 2" key="1">
    <citation type="submission" date="2018-12" db="EMBL/GenBank/DDBJ databases">
        <title>Identification of serotype of rogose Salmonella by whole genome sequencing.</title>
        <authorList>
            <person name="Sacchi C.T."/>
            <person name="Goncalves C.R."/>
            <person name="Tiba-Casas M.R."/>
        </authorList>
    </citation>
    <scope>NUCLEOTIDE SEQUENCE [LARGE SCALE GENOMIC DNA]</scope>
    <source>
        <strain evidence="1 2">169_17</strain>
    </source>
</reference>
<dbReference type="EMBL" id="RSEO01000054">
    <property type="protein sequence ID" value="RXQ24153.1"/>
    <property type="molecule type" value="Genomic_DNA"/>
</dbReference>
<name>A0A4Q1J6R1_SALER</name>
<dbReference type="AlphaFoldDB" id="A0A4Q1J6R1"/>
<gene>
    <name evidence="1" type="ORF">EI538_23640</name>
</gene>
<dbReference type="Proteomes" id="UP000290660">
    <property type="component" value="Unassembled WGS sequence"/>
</dbReference>
<protein>
    <submittedName>
        <fullName evidence="1">Uncharacterized protein</fullName>
    </submittedName>
</protein>
<accession>A0A4Q1J6R1</accession>
<evidence type="ECO:0000313" key="1">
    <source>
        <dbReference type="EMBL" id="RXQ24153.1"/>
    </source>
</evidence>
<comment type="caution">
    <text evidence="1">The sequence shown here is derived from an EMBL/GenBank/DDBJ whole genome shotgun (WGS) entry which is preliminary data.</text>
</comment>
<proteinExistence type="predicted"/>
<evidence type="ECO:0000313" key="2">
    <source>
        <dbReference type="Proteomes" id="UP000290660"/>
    </source>
</evidence>
<organism evidence="1 2">
    <name type="scientific">Salmonella enterica</name>
    <name type="common">Salmonella choleraesuis</name>
    <dbReference type="NCBI Taxonomy" id="28901"/>
    <lineage>
        <taxon>Bacteria</taxon>
        <taxon>Pseudomonadati</taxon>
        <taxon>Pseudomonadota</taxon>
        <taxon>Gammaproteobacteria</taxon>
        <taxon>Enterobacterales</taxon>
        <taxon>Enterobacteriaceae</taxon>
        <taxon>Salmonella</taxon>
    </lineage>
</organism>